<evidence type="ECO:0000256" key="1">
    <source>
        <dbReference type="SAM" id="MobiDB-lite"/>
    </source>
</evidence>
<dbReference type="EMBL" id="JAOYFB010000005">
    <property type="protein sequence ID" value="KAK4017015.1"/>
    <property type="molecule type" value="Genomic_DNA"/>
</dbReference>
<feature type="region of interest" description="Disordered" evidence="1">
    <location>
        <begin position="39"/>
        <end position="72"/>
    </location>
</feature>
<name>A0ABQ9ZVS0_9CRUS</name>
<organism evidence="2 3">
    <name type="scientific">Daphnia magna</name>
    <dbReference type="NCBI Taxonomy" id="35525"/>
    <lineage>
        <taxon>Eukaryota</taxon>
        <taxon>Metazoa</taxon>
        <taxon>Ecdysozoa</taxon>
        <taxon>Arthropoda</taxon>
        <taxon>Crustacea</taxon>
        <taxon>Branchiopoda</taxon>
        <taxon>Diplostraca</taxon>
        <taxon>Cladocera</taxon>
        <taxon>Anomopoda</taxon>
        <taxon>Daphniidae</taxon>
        <taxon>Daphnia</taxon>
    </lineage>
</organism>
<proteinExistence type="predicted"/>
<dbReference type="Proteomes" id="UP001234178">
    <property type="component" value="Unassembled WGS sequence"/>
</dbReference>
<reference evidence="2 3" key="1">
    <citation type="journal article" date="2023" name="Nucleic Acids Res.">
        <title>The hologenome of Daphnia magna reveals possible DNA methylation and microbiome-mediated evolution of the host genome.</title>
        <authorList>
            <person name="Chaturvedi A."/>
            <person name="Li X."/>
            <person name="Dhandapani V."/>
            <person name="Marshall H."/>
            <person name="Kissane S."/>
            <person name="Cuenca-Cambronero M."/>
            <person name="Asole G."/>
            <person name="Calvet F."/>
            <person name="Ruiz-Romero M."/>
            <person name="Marangio P."/>
            <person name="Guigo R."/>
            <person name="Rago D."/>
            <person name="Mirbahai L."/>
            <person name="Eastwood N."/>
            <person name="Colbourne J.K."/>
            <person name="Zhou J."/>
            <person name="Mallon E."/>
            <person name="Orsini L."/>
        </authorList>
    </citation>
    <scope>NUCLEOTIDE SEQUENCE [LARGE SCALE GENOMIC DNA]</scope>
    <source>
        <strain evidence="2">LRV0_1</strain>
    </source>
</reference>
<sequence length="95" mass="10859">MLRTFVAGWCNNRGLVRMKTRPYWETLETFHHHIPIVEEGNKKEQVKPSGVAHPSLSEKKKDGQNSHSRLGGSFTDILSARSLFTWPGIGRLWIC</sequence>
<protein>
    <submittedName>
        <fullName evidence="2">Uncharacterized protein</fullName>
    </submittedName>
</protein>
<gene>
    <name evidence="2" type="ORF">OUZ56_031973</name>
</gene>
<comment type="caution">
    <text evidence="2">The sequence shown here is derived from an EMBL/GenBank/DDBJ whole genome shotgun (WGS) entry which is preliminary data.</text>
</comment>
<evidence type="ECO:0000313" key="2">
    <source>
        <dbReference type="EMBL" id="KAK4017015.1"/>
    </source>
</evidence>
<keyword evidence="3" id="KW-1185">Reference proteome</keyword>
<evidence type="ECO:0000313" key="3">
    <source>
        <dbReference type="Proteomes" id="UP001234178"/>
    </source>
</evidence>
<accession>A0ABQ9ZVS0</accession>